<proteinExistence type="inferred from homology"/>
<dbReference type="InterPro" id="IPR050902">
    <property type="entry name" value="ABC_Transporter_SBP"/>
</dbReference>
<evidence type="ECO:0000256" key="1">
    <source>
        <dbReference type="ARBA" id="ARBA00008814"/>
    </source>
</evidence>
<sequence length="334" mass="38126">MKKIVCFLLLFLSFVLFPFLPVNDKIQVVSLREEFPNTVSPHYPVVVDTYDADGAPLQTTFQRAPQRIIVDEVNALETLLILGQGERIVGAALSTAGVSYARLQREYPEEFAKVEPVIQNSIGREQAVALQPDFILAWKASFTPRWYGNTAWWQERGVNTYVIATANHVLKDATVEDECKFIDDMGRIFDQKEQTDALLRDIRAELRMDEETMRGREQQTVLIVEVGEGDILNYDAGWVVGDMVRRLGGRIPLTSKYIGEEELISCDPDVIFVAYNDAYGKQFAENFFRAVRFNSLRAVQNNRIHFVPVEYVYTPAFKLLDGIRAIRRGLYPDE</sequence>
<keyword evidence="4" id="KW-1185">Reference proteome</keyword>
<dbReference type="InterPro" id="IPR002491">
    <property type="entry name" value="ABC_transptr_periplasmic_BD"/>
</dbReference>
<evidence type="ECO:0000313" key="4">
    <source>
        <dbReference type="Proteomes" id="UP001500399"/>
    </source>
</evidence>
<protein>
    <recommendedName>
        <fullName evidence="2">Fe/B12 periplasmic-binding domain-containing protein</fullName>
    </recommendedName>
</protein>
<dbReference type="PANTHER" id="PTHR30535:SF34">
    <property type="entry name" value="MOLYBDATE-BINDING PROTEIN MOLA"/>
    <property type="match status" value="1"/>
</dbReference>
<evidence type="ECO:0000259" key="2">
    <source>
        <dbReference type="PROSITE" id="PS50983"/>
    </source>
</evidence>
<comment type="similarity">
    <text evidence="1">Belongs to the bacterial solute-binding protein 8 family.</text>
</comment>
<feature type="domain" description="Fe/B12 periplasmic-binding" evidence="2">
    <location>
        <begin position="67"/>
        <end position="334"/>
    </location>
</feature>
<evidence type="ECO:0000313" key="3">
    <source>
        <dbReference type="EMBL" id="GAA0212300.1"/>
    </source>
</evidence>
<accession>A0ABN0T4S0</accession>
<dbReference type="Gene3D" id="3.40.50.1980">
    <property type="entry name" value="Nitrogenase molybdenum iron protein domain"/>
    <property type="match status" value="2"/>
</dbReference>
<dbReference type="PROSITE" id="PS50983">
    <property type="entry name" value="FE_B12_PBP"/>
    <property type="match status" value="1"/>
</dbReference>
<dbReference type="PANTHER" id="PTHR30535">
    <property type="entry name" value="VITAMIN B12-BINDING PROTEIN"/>
    <property type="match status" value="1"/>
</dbReference>
<name>A0ABN0T4S0_9FIRM</name>
<gene>
    <name evidence="3" type="ORF">GCM10008919_14490</name>
</gene>
<reference evidence="3 4" key="1">
    <citation type="journal article" date="2019" name="Int. J. Syst. Evol. Microbiol.">
        <title>The Global Catalogue of Microorganisms (GCM) 10K type strain sequencing project: providing services to taxonomists for standard genome sequencing and annotation.</title>
        <authorList>
            <consortium name="The Broad Institute Genomics Platform"/>
            <consortium name="The Broad Institute Genome Sequencing Center for Infectious Disease"/>
            <person name="Wu L."/>
            <person name="Ma J."/>
        </authorList>
    </citation>
    <scope>NUCLEOTIDE SEQUENCE [LARGE SCALE GENOMIC DNA]</scope>
    <source>
        <strain evidence="3 4">JCM 8542</strain>
    </source>
</reference>
<dbReference type="EMBL" id="BAAACR010000009">
    <property type="protein sequence ID" value="GAA0212300.1"/>
    <property type="molecule type" value="Genomic_DNA"/>
</dbReference>
<dbReference type="SUPFAM" id="SSF53807">
    <property type="entry name" value="Helical backbone' metal receptor"/>
    <property type="match status" value="1"/>
</dbReference>
<organism evidence="3 4">
    <name type="scientific">Selenomonas dianae</name>
    <dbReference type="NCBI Taxonomy" id="135079"/>
    <lineage>
        <taxon>Bacteria</taxon>
        <taxon>Bacillati</taxon>
        <taxon>Bacillota</taxon>
        <taxon>Negativicutes</taxon>
        <taxon>Selenomonadales</taxon>
        <taxon>Selenomonadaceae</taxon>
        <taxon>Selenomonas</taxon>
    </lineage>
</organism>
<comment type="caution">
    <text evidence="3">The sequence shown here is derived from an EMBL/GenBank/DDBJ whole genome shotgun (WGS) entry which is preliminary data.</text>
</comment>
<dbReference type="Pfam" id="PF01497">
    <property type="entry name" value="Peripla_BP_2"/>
    <property type="match status" value="1"/>
</dbReference>
<dbReference type="Proteomes" id="UP001500399">
    <property type="component" value="Unassembled WGS sequence"/>
</dbReference>